<organism evidence="2 3">
    <name type="scientific">Jeotgalicoccus saudimassiliensis</name>
    <dbReference type="NCBI Taxonomy" id="1461582"/>
    <lineage>
        <taxon>Bacteria</taxon>
        <taxon>Bacillati</taxon>
        <taxon>Bacillota</taxon>
        <taxon>Bacilli</taxon>
        <taxon>Bacillales</taxon>
        <taxon>Staphylococcaceae</taxon>
        <taxon>Jeotgalicoccus</taxon>
    </lineage>
</organism>
<keyword evidence="1" id="KW-0472">Membrane</keyword>
<gene>
    <name evidence="2" type="ORF">BN1048_02161</name>
</gene>
<dbReference type="EMBL" id="CCSE01000001">
    <property type="protein sequence ID" value="CEA03650.1"/>
    <property type="molecule type" value="Genomic_DNA"/>
</dbReference>
<keyword evidence="3" id="KW-1185">Reference proteome</keyword>
<reference evidence="2 3" key="1">
    <citation type="submission" date="2014-07" db="EMBL/GenBank/DDBJ databases">
        <authorList>
            <person name="Urmite Genomes Urmite Genomes"/>
        </authorList>
    </citation>
    <scope>NUCLEOTIDE SEQUENCE [LARGE SCALE GENOMIC DNA]</scope>
    <source>
        <strain evidence="2 3">13MG44_air</strain>
    </source>
</reference>
<proteinExistence type="predicted"/>
<dbReference type="HOGENOM" id="CLU_058188_0_0_9"/>
<evidence type="ECO:0000313" key="3">
    <source>
        <dbReference type="Proteomes" id="UP000044136"/>
    </source>
</evidence>
<dbReference type="RefSeq" id="WP_035811106.1">
    <property type="nucleotide sequence ID" value="NZ_CCSE01000001.1"/>
</dbReference>
<protein>
    <submittedName>
        <fullName evidence="2">Uncharacterized protein</fullName>
    </submittedName>
</protein>
<dbReference type="OrthoDB" id="9789943at2"/>
<name>A0A078MBL6_9STAP</name>
<accession>A0A078MBL6</accession>
<feature type="transmembrane region" description="Helical" evidence="1">
    <location>
        <begin position="36"/>
        <end position="55"/>
    </location>
</feature>
<dbReference type="PANTHER" id="PTHR34351:SF2">
    <property type="entry name" value="DUF58 DOMAIN-CONTAINING PROTEIN"/>
    <property type="match status" value="1"/>
</dbReference>
<dbReference type="PANTHER" id="PTHR34351">
    <property type="entry name" value="SLR1927 PROTEIN-RELATED"/>
    <property type="match status" value="1"/>
</dbReference>
<feature type="transmembrane region" description="Helical" evidence="1">
    <location>
        <begin position="12"/>
        <end position="30"/>
    </location>
</feature>
<keyword evidence="1" id="KW-0812">Transmembrane</keyword>
<dbReference type="eggNOG" id="COG1721">
    <property type="taxonomic scope" value="Bacteria"/>
</dbReference>
<evidence type="ECO:0000313" key="2">
    <source>
        <dbReference type="EMBL" id="CEA03650.1"/>
    </source>
</evidence>
<sequence>MKYKYDFSETQTASLFTVIVSVLIILDVFYAATLNIYIVFIIGILISAMILNRYYEKNVMKHLRVEIINDEVRHYKGETGVLKIRIAQNGIMPVLSAEMTVTAGNDIKFNNDQALKIRQQTETTAVFTVLPKRETVIEIPYKASRRGVSYIVDSRISVPRIFGFGSMDLRQTGPAKHEIMIYPDKFAVHNEPIKFKIAQGVFKNNESLYNDPLLTLGNREYMEIDSFRDINWKQSARMGELQSKIYEKTTYTEWLILINLRSESVFAPPENIERIFEKLSFLTGEIAKEDITYSMIANMKTFDEGSYFRIDELNGLRSYRPVLEALAKIKTVTFTIAFERFLNHVRLYEKVPSHIIFTGETDALIDRELEYFLRKGITIYQLNDNGLERYGGNSGKLKAVGG</sequence>
<dbReference type="STRING" id="1461582.BN1048_02161"/>
<evidence type="ECO:0000256" key="1">
    <source>
        <dbReference type="SAM" id="Phobius"/>
    </source>
</evidence>
<dbReference type="AlphaFoldDB" id="A0A078MBL6"/>
<dbReference type="Proteomes" id="UP000044136">
    <property type="component" value="Unassembled WGS sequence"/>
</dbReference>
<keyword evidence="1" id="KW-1133">Transmembrane helix</keyword>